<protein>
    <submittedName>
        <fullName evidence="1">Uncharacterized protein</fullName>
    </submittedName>
</protein>
<name>A0A7G5B0W3_9CAUD</name>
<dbReference type="KEGG" id="vg:62682456"/>
<dbReference type="GeneID" id="62682456"/>
<sequence length="335" mass="36849">MAQFFDGFEQFRTLDEESPAAYMKMAGYTTRGVLSAGQGRIGRSICLFTLFSAFERKWTWSGDTITVGFACMQQKRGALFGFKVGDTTGRDVPSTTIYTDPQTGFVTIRNQNGDLDIGYVTPLPKRWYYYEISANRSTGVVTVQVNGKDDVAFTLDADVKAAAEITLVFNPFDMMPSFPAEANYEEDTKQYDDMYVQDGGRLGPIQISGRLPSGDVAVGWNVSDEDPAYPHNRMVGVLPPDPSNRFIFTGVNDVYDAFNSSDTLPDNGAIIAQGLVTLVRKATSDPVSVIANIDGNTVTMSNIGRQWEYRYTLLSPTGYDKTSIEAAVFGVRSVI</sequence>
<dbReference type="Proteomes" id="UP000515430">
    <property type="component" value="Segment"/>
</dbReference>
<accession>A0A7G5B0W3</accession>
<keyword evidence="2" id="KW-1185">Reference proteome</keyword>
<dbReference type="EMBL" id="MT675124">
    <property type="protein sequence ID" value="QMV29936.1"/>
    <property type="molecule type" value="Genomic_DNA"/>
</dbReference>
<dbReference type="RefSeq" id="YP_009999822.1">
    <property type="nucleotide sequence ID" value="NC_053009.1"/>
</dbReference>
<organism evidence="1 2">
    <name type="scientific">Providencia phage vB_PreS-PibeRecoleta</name>
    <dbReference type="NCBI Taxonomy" id="2761109"/>
    <lineage>
        <taxon>Viruses</taxon>
        <taxon>Duplodnaviria</taxon>
        <taxon>Heunggongvirae</taxon>
        <taxon>Uroviricota</taxon>
        <taxon>Caudoviricetes</taxon>
        <taxon>Casjensviridae</taxon>
        <taxon>Redjacvirus</taxon>
        <taxon>Redjacvirus piberecoleta</taxon>
    </lineage>
</organism>
<evidence type="ECO:0000313" key="2">
    <source>
        <dbReference type="Proteomes" id="UP000515430"/>
    </source>
</evidence>
<reference evidence="2" key="1">
    <citation type="submission" date="2020-06" db="EMBL/GenBank/DDBJ databases">
        <title>Complete genome sequences of Providencia rettgeri bacteriophages PibeRecoleta, Stilesk and PatoteraRojo.</title>
        <authorList>
            <person name="Batinovic S."/>
            <person name="Chan H.T."/>
            <person name="Stiles J."/>
            <person name="Petrovski S."/>
        </authorList>
    </citation>
    <scope>NUCLEOTIDE SEQUENCE [LARGE SCALE GENOMIC DNA]</scope>
</reference>
<evidence type="ECO:0000313" key="1">
    <source>
        <dbReference type="EMBL" id="QMV29936.1"/>
    </source>
</evidence>
<proteinExistence type="predicted"/>